<organism evidence="3 4">
    <name type="scientific">Chelatococcus caeni</name>
    <dbReference type="NCBI Taxonomy" id="1348468"/>
    <lineage>
        <taxon>Bacteria</taxon>
        <taxon>Pseudomonadati</taxon>
        <taxon>Pseudomonadota</taxon>
        <taxon>Alphaproteobacteria</taxon>
        <taxon>Hyphomicrobiales</taxon>
        <taxon>Chelatococcaceae</taxon>
        <taxon>Chelatococcus</taxon>
    </lineage>
</organism>
<name>A0A840C5B0_9HYPH</name>
<keyword evidence="1" id="KW-1188">Viral release from host cell</keyword>
<dbReference type="EMBL" id="JACIEN010000003">
    <property type="protein sequence ID" value="MBB4017587.1"/>
    <property type="molecule type" value="Genomic_DNA"/>
</dbReference>
<evidence type="ECO:0000313" key="4">
    <source>
        <dbReference type="Proteomes" id="UP000577362"/>
    </source>
</evidence>
<evidence type="ECO:0000259" key="2">
    <source>
        <dbReference type="Pfam" id="PF17289"/>
    </source>
</evidence>
<proteinExistence type="predicted"/>
<dbReference type="Pfam" id="PF17289">
    <property type="entry name" value="Terminase_6C"/>
    <property type="match status" value="1"/>
</dbReference>
<evidence type="ECO:0000313" key="3">
    <source>
        <dbReference type="EMBL" id="MBB4017587.1"/>
    </source>
</evidence>
<dbReference type="AlphaFoldDB" id="A0A840C5B0"/>
<dbReference type="Gene3D" id="3.30.420.240">
    <property type="match status" value="1"/>
</dbReference>
<dbReference type="Pfam" id="PF03237">
    <property type="entry name" value="Terminase_6N"/>
    <property type="match status" value="1"/>
</dbReference>
<dbReference type="InterPro" id="IPR006517">
    <property type="entry name" value="Phage_terminase_lsu-like_C"/>
</dbReference>
<reference evidence="3 4" key="1">
    <citation type="submission" date="2020-08" db="EMBL/GenBank/DDBJ databases">
        <title>Genomic Encyclopedia of Type Strains, Phase IV (KMG-IV): sequencing the most valuable type-strain genomes for metagenomic binning, comparative biology and taxonomic classification.</title>
        <authorList>
            <person name="Goeker M."/>
        </authorList>
    </citation>
    <scope>NUCLEOTIDE SEQUENCE [LARGE SCALE GENOMIC DNA]</scope>
    <source>
        <strain evidence="3 4">DSM 103737</strain>
    </source>
</reference>
<comment type="caution">
    <text evidence="3">The sequence shown here is derived from an EMBL/GenBank/DDBJ whole genome shotgun (WGS) entry which is preliminary data.</text>
</comment>
<dbReference type="NCBIfam" id="TIGR01630">
    <property type="entry name" value="psiM2_ORF9"/>
    <property type="match status" value="1"/>
</dbReference>
<gene>
    <name evidence="3" type="ORF">GGR16_002621</name>
</gene>
<accession>A0A840C5B0</accession>
<keyword evidence="4" id="KW-1185">Reference proteome</keyword>
<protein>
    <submittedName>
        <fullName evidence="3">Putative phage terminase large subunit-like protein</fullName>
    </submittedName>
</protein>
<evidence type="ECO:0000256" key="1">
    <source>
        <dbReference type="ARBA" id="ARBA00022612"/>
    </source>
</evidence>
<dbReference type="Proteomes" id="UP000577362">
    <property type="component" value="Unassembled WGS sequence"/>
</dbReference>
<dbReference type="RefSeq" id="WP_183316898.1">
    <property type="nucleotide sequence ID" value="NZ_JACIEN010000003.1"/>
</dbReference>
<sequence length="545" mass="61673">MSDDFRIKEQLLKATRREIAIREGRDDLLRYMQLTMPDPEDPEDADRSAYIVTPQARMLCQIVEKVYAGEIPRAAVSIGPQLGKSQILTRAGPAWMSGKNPRMNVMVGAYNQDFANDFGNDVKTIVESPVHSQVFPGYGLMKSAVDQLITHRGGKLSFVGVGGSGTGKPADLFIVDDPIRNDDDAQSETYREKVWKWFTSVAFSRARTGFRTIVVHTRWHEDDLIGRLCDPDHPERNKRFKGIADNWRYYNLPAVVDDPKLANALGLTLEPQSDKLIVSMFGTKPIAALAPEMKDLRLLAEAKNLDSRTFGALYMGRPAPEDGDYFKEADLVPYYSEDELPLVLEVFGASDHAVSEKQRADYTVLGCVGVDSRGDIWVLPDLVWERMETDDTVEALLNLFKTRKPLLWWMESDLISKSFGPFLYKRMEEENVYCTIDPVTVSQDKRKRARAIQGLMRRKKVHFPAFASWWPQAKQQLLKFPYATHDDFVDWLAHIGLGRVKETEPSEARKAANSNEPPSGSIAWVLRQTEQAERAAKRRAATAGW</sequence>
<dbReference type="InterPro" id="IPR035421">
    <property type="entry name" value="Terminase_6C"/>
</dbReference>
<feature type="domain" description="Terminase large subunit gp17-like C-terminal" evidence="2">
    <location>
        <begin position="355"/>
        <end position="493"/>
    </location>
</feature>